<evidence type="ECO:0000313" key="4">
    <source>
        <dbReference type="RefSeq" id="XP_022331965.1"/>
    </source>
</evidence>
<keyword evidence="2" id="KW-0812">Transmembrane</keyword>
<feature type="region of interest" description="Disordered" evidence="1">
    <location>
        <begin position="173"/>
        <end position="202"/>
    </location>
</feature>
<name>A0A8B8DVP5_CRAVI</name>
<evidence type="ECO:0000313" key="3">
    <source>
        <dbReference type="Proteomes" id="UP000694844"/>
    </source>
</evidence>
<gene>
    <name evidence="4" type="primary">LOC111129801</name>
</gene>
<feature type="compositionally biased region" description="Basic and acidic residues" evidence="1">
    <location>
        <begin position="174"/>
        <end position="190"/>
    </location>
</feature>
<dbReference type="GeneID" id="111129801"/>
<evidence type="ECO:0000256" key="1">
    <source>
        <dbReference type="SAM" id="MobiDB-lite"/>
    </source>
</evidence>
<dbReference type="KEGG" id="cvn:111129801"/>
<evidence type="ECO:0000256" key="2">
    <source>
        <dbReference type="SAM" id="Phobius"/>
    </source>
</evidence>
<sequence length="322" mass="36513">MHNSSVTKQEKDEKMNDEMMNDENTNGRIYAIKEEEDERKKEDDSKLVDRCHGFLRLLFAVSFFIIIFSTAFISRFTFHLILINLNPPTSFTSLNKFGGDVVNTTVPFKPAEVHTSWIWACFLVIITPTIHQLLYHCKQKCFKDEKTVKNTDIKDFYINIKCLSRPTRVASKASIKDDGSNTESNQRESKPSTSKADTSVESDENQAAAGRCTERNCQEKFQWIIVTTIVIVQAFCETVAVFVLLPTFDQATAGFITTYMTCSIPWLCGEILNPVNRLPGNKKRYFFIIPTILLFLASFGIFIGYVVVASESSDSNSPDLVL</sequence>
<feature type="transmembrane region" description="Helical" evidence="2">
    <location>
        <begin position="285"/>
        <end position="308"/>
    </location>
</feature>
<dbReference type="AlphaFoldDB" id="A0A8B8DVP5"/>
<feature type="transmembrane region" description="Helical" evidence="2">
    <location>
        <begin position="117"/>
        <end position="135"/>
    </location>
</feature>
<keyword evidence="2" id="KW-0472">Membrane</keyword>
<feature type="region of interest" description="Disordered" evidence="1">
    <location>
        <begin position="1"/>
        <end position="37"/>
    </location>
</feature>
<reference evidence="4" key="1">
    <citation type="submission" date="2025-08" db="UniProtKB">
        <authorList>
            <consortium name="RefSeq"/>
        </authorList>
    </citation>
    <scope>IDENTIFICATION</scope>
    <source>
        <tissue evidence="4">Whole sample</tissue>
    </source>
</reference>
<accession>A0A8B8DVP5</accession>
<proteinExistence type="predicted"/>
<feature type="transmembrane region" description="Helical" evidence="2">
    <location>
        <begin position="251"/>
        <end position="273"/>
    </location>
</feature>
<keyword evidence="3" id="KW-1185">Reference proteome</keyword>
<feature type="compositionally biased region" description="Basic and acidic residues" evidence="1">
    <location>
        <begin position="8"/>
        <end position="17"/>
    </location>
</feature>
<dbReference type="RefSeq" id="XP_022331965.1">
    <property type="nucleotide sequence ID" value="XM_022476257.1"/>
</dbReference>
<protein>
    <submittedName>
        <fullName evidence="4">Uncharacterized protein LOC111129801</fullName>
    </submittedName>
</protein>
<keyword evidence="2" id="KW-1133">Transmembrane helix</keyword>
<feature type="transmembrane region" description="Helical" evidence="2">
    <location>
        <begin position="223"/>
        <end position="245"/>
    </location>
</feature>
<organism evidence="3 4">
    <name type="scientific">Crassostrea virginica</name>
    <name type="common">Eastern oyster</name>
    <dbReference type="NCBI Taxonomy" id="6565"/>
    <lineage>
        <taxon>Eukaryota</taxon>
        <taxon>Metazoa</taxon>
        <taxon>Spiralia</taxon>
        <taxon>Lophotrochozoa</taxon>
        <taxon>Mollusca</taxon>
        <taxon>Bivalvia</taxon>
        <taxon>Autobranchia</taxon>
        <taxon>Pteriomorphia</taxon>
        <taxon>Ostreida</taxon>
        <taxon>Ostreoidea</taxon>
        <taxon>Ostreidae</taxon>
        <taxon>Crassostrea</taxon>
    </lineage>
</organism>
<dbReference type="Proteomes" id="UP000694844">
    <property type="component" value="Chromosome 4"/>
</dbReference>
<feature type="transmembrane region" description="Helical" evidence="2">
    <location>
        <begin position="54"/>
        <end position="78"/>
    </location>
</feature>